<comment type="similarity">
    <text evidence="1 6 7">Belongs to the acetokinase family.</text>
</comment>
<dbReference type="Pfam" id="PF00871">
    <property type="entry name" value="Acetate_kinase"/>
    <property type="match status" value="1"/>
</dbReference>
<dbReference type="GO" id="GO:0006085">
    <property type="term" value="P:acetyl-CoA biosynthetic process"/>
    <property type="evidence" value="ECO:0007669"/>
    <property type="project" value="UniProtKB-UniRule"/>
</dbReference>
<accession>A0A1Z3HLF3</accession>
<dbReference type="UniPathway" id="UPA00340">
    <property type="reaction ID" value="UER00458"/>
</dbReference>
<evidence type="ECO:0000256" key="2">
    <source>
        <dbReference type="ARBA" id="ARBA00022679"/>
    </source>
</evidence>
<dbReference type="PROSITE" id="PS01076">
    <property type="entry name" value="ACETATE_KINASE_2"/>
    <property type="match status" value="1"/>
</dbReference>
<comment type="pathway">
    <text evidence="6">Metabolic intermediate biosynthesis; acetyl-CoA biosynthesis; acetyl-CoA from acetate: step 1/2.</text>
</comment>
<evidence type="ECO:0000256" key="1">
    <source>
        <dbReference type="ARBA" id="ARBA00008748"/>
    </source>
</evidence>
<gene>
    <name evidence="6 8" type="primary">ackA</name>
    <name evidence="8" type="ORF">XM38_020650</name>
</gene>
<dbReference type="InterPro" id="IPR000890">
    <property type="entry name" value="Aliphatic_acid_kin_short-chain"/>
</dbReference>
<dbReference type="GO" id="GO:0006083">
    <property type="term" value="P:acetate metabolic process"/>
    <property type="evidence" value="ECO:0007669"/>
    <property type="project" value="TreeGrafter"/>
</dbReference>
<feature type="binding site" evidence="6">
    <location>
        <begin position="340"/>
        <end position="344"/>
    </location>
    <ligand>
        <name>ATP</name>
        <dbReference type="ChEBI" id="CHEBI:30616"/>
    </ligand>
</feature>
<keyword evidence="9" id="KW-1185">Reference proteome</keyword>
<dbReference type="InterPro" id="IPR023865">
    <property type="entry name" value="Aliphatic_acid_kinase_CS"/>
</dbReference>
<feature type="site" description="Transition state stabilizer" evidence="6">
    <location>
        <position position="250"/>
    </location>
</feature>
<dbReference type="SUPFAM" id="SSF53067">
    <property type="entry name" value="Actin-like ATPase domain"/>
    <property type="match status" value="2"/>
</dbReference>
<comment type="function">
    <text evidence="6">Catalyzes the formation of acetyl phosphate from acetate and ATP. Can also catalyze the reverse reaction.</text>
</comment>
<evidence type="ECO:0000256" key="6">
    <source>
        <dbReference type="HAMAP-Rule" id="MF_00020"/>
    </source>
</evidence>
<feature type="binding site" evidence="6">
    <location>
        <begin position="292"/>
        <end position="294"/>
    </location>
    <ligand>
        <name>ATP</name>
        <dbReference type="ChEBI" id="CHEBI:30616"/>
    </ligand>
</feature>
<keyword evidence="5 6" id="KW-0067">ATP-binding</keyword>
<comment type="subcellular location">
    <subcellularLocation>
        <location evidence="6">Cytoplasm</location>
    </subcellularLocation>
</comment>
<keyword evidence="6" id="KW-0460">Magnesium</keyword>
<keyword evidence="3 6" id="KW-0547">Nucleotide-binding</keyword>
<evidence type="ECO:0000256" key="4">
    <source>
        <dbReference type="ARBA" id="ARBA00022777"/>
    </source>
</evidence>
<dbReference type="PANTHER" id="PTHR21060">
    <property type="entry name" value="ACETATE KINASE"/>
    <property type="match status" value="1"/>
</dbReference>
<feature type="active site" description="Proton donor/acceptor" evidence="6">
    <location>
        <position position="158"/>
    </location>
</feature>
<dbReference type="STRING" id="1641165.XM38_12450"/>
<dbReference type="Gene3D" id="3.30.420.40">
    <property type="match status" value="2"/>
</dbReference>
<evidence type="ECO:0000256" key="5">
    <source>
        <dbReference type="ARBA" id="ARBA00022840"/>
    </source>
</evidence>
<organism evidence="8 9">
    <name type="scientific">Halomicronema hongdechloris C2206</name>
    <dbReference type="NCBI Taxonomy" id="1641165"/>
    <lineage>
        <taxon>Bacteria</taxon>
        <taxon>Bacillati</taxon>
        <taxon>Cyanobacteriota</taxon>
        <taxon>Cyanophyceae</taxon>
        <taxon>Nodosilineales</taxon>
        <taxon>Nodosilineaceae</taxon>
        <taxon>Halomicronema</taxon>
    </lineage>
</organism>
<keyword evidence="2 6" id="KW-0808">Transferase</keyword>
<proteinExistence type="inferred from homology"/>
<keyword evidence="6" id="KW-0479">Metal-binding</keyword>
<dbReference type="GO" id="GO:0000287">
    <property type="term" value="F:magnesium ion binding"/>
    <property type="evidence" value="ECO:0007669"/>
    <property type="project" value="UniProtKB-UniRule"/>
</dbReference>
<evidence type="ECO:0000313" key="9">
    <source>
        <dbReference type="Proteomes" id="UP000191901"/>
    </source>
</evidence>
<dbReference type="KEGG" id="hhg:XM38_020650"/>
<evidence type="ECO:0000256" key="3">
    <source>
        <dbReference type="ARBA" id="ARBA00022741"/>
    </source>
</evidence>
<dbReference type="PROSITE" id="PS01075">
    <property type="entry name" value="ACETATE_KINASE_1"/>
    <property type="match status" value="1"/>
</dbReference>
<dbReference type="AlphaFoldDB" id="A0A1Z3HLF3"/>
<dbReference type="Proteomes" id="UP000191901">
    <property type="component" value="Chromosome"/>
</dbReference>
<dbReference type="EMBL" id="CP021983">
    <property type="protein sequence ID" value="ASC71115.1"/>
    <property type="molecule type" value="Genomic_DNA"/>
</dbReference>
<comment type="cofactor">
    <cofactor evidence="6">
        <name>Mg(2+)</name>
        <dbReference type="ChEBI" id="CHEBI:18420"/>
    </cofactor>
    <cofactor evidence="6">
        <name>Mn(2+)</name>
        <dbReference type="ChEBI" id="CHEBI:29035"/>
    </cofactor>
    <text evidence="6">Mg(2+). Can also accept Mn(2+).</text>
</comment>
<name>A0A1Z3HLF3_9CYAN</name>
<dbReference type="GO" id="GO:0008776">
    <property type="term" value="F:acetate kinase activity"/>
    <property type="evidence" value="ECO:0007669"/>
    <property type="project" value="UniProtKB-UniRule"/>
</dbReference>
<reference evidence="8 9" key="1">
    <citation type="journal article" date="2016" name="Biochim. Biophys. Acta">
        <title>Characterization of red-shifted phycobilisomes isolated from the chlorophyll f-containing cyanobacterium Halomicronema hongdechloris.</title>
        <authorList>
            <person name="Li Y."/>
            <person name="Lin Y."/>
            <person name="Garvey C.J."/>
            <person name="Birch D."/>
            <person name="Corkery R.W."/>
            <person name="Loughlin P.C."/>
            <person name="Scheer H."/>
            <person name="Willows R.D."/>
            <person name="Chen M."/>
        </authorList>
    </citation>
    <scope>NUCLEOTIDE SEQUENCE [LARGE SCALE GENOMIC DNA]</scope>
    <source>
        <strain evidence="8 9">C2206</strain>
    </source>
</reference>
<feature type="binding site" evidence="6">
    <location>
        <position position="392"/>
    </location>
    <ligand>
        <name>Mg(2+)</name>
        <dbReference type="ChEBI" id="CHEBI:18420"/>
    </ligand>
</feature>
<feature type="site" description="Transition state stabilizer" evidence="6">
    <location>
        <position position="189"/>
    </location>
</feature>
<dbReference type="InterPro" id="IPR043129">
    <property type="entry name" value="ATPase_NBD"/>
</dbReference>
<dbReference type="PRINTS" id="PR00471">
    <property type="entry name" value="ACETATEKNASE"/>
</dbReference>
<evidence type="ECO:0000256" key="7">
    <source>
        <dbReference type="RuleBase" id="RU003835"/>
    </source>
</evidence>
<dbReference type="HAMAP" id="MF_00020">
    <property type="entry name" value="Acetate_kinase"/>
    <property type="match status" value="1"/>
</dbReference>
<keyword evidence="4 6" id="KW-0418">Kinase</keyword>
<sequence>MAGDRILVLNAGSSSCKGALYQVPSPSAAVVPEPLWRGQLSWGRQGNQADLAVTTQQGTTLKRTLAVAQPLEHLEELLVTLWQGETQVIDSPDDIAAVGHRVVHGGQHYCQSVPVTAEVKQIIAELAPLAPTHNPANLRGIEILETLLTNCPQVAVFDTAFHTQMPAAAAYYPGPYEWAAKGLRRYGFHGISHQYVAHRAAQLLERDLDDLRLITCHLGNGCSLAAVHRGHSVNTTMGFTPLEGLMMGSRSGSLDPGLLIYLLRQEGYTADQVDQVLNRQSGLLGISGLSSDLRTLQEAMAQGHGRAQLAFDMFIHRLQTHIGAMLASLGGLDGLVFTAGIGEHSPVVWRRTCEALQFLNVVLEADLTPGDEDMAIQAPGSAVPVLVIHTQEEWAIARECVTVLATMA</sequence>
<feature type="binding site" evidence="6">
    <location>
        <position position="101"/>
    </location>
    <ligand>
        <name>substrate</name>
    </ligand>
</feature>
<dbReference type="PROSITE" id="PS51257">
    <property type="entry name" value="PROKAR_LIPOPROTEIN"/>
    <property type="match status" value="1"/>
</dbReference>
<protein>
    <recommendedName>
        <fullName evidence="6">Acetate kinase</fullName>
        <ecNumber evidence="6">2.7.2.1</ecNumber>
    </recommendedName>
    <alternativeName>
        <fullName evidence="6">Acetokinase</fullName>
    </alternativeName>
</protein>
<feature type="binding site" evidence="6">
    <location>
        <begin position="217"/>
        <end position="221"/>
    </location>
    <ligand>
        <name>ATP</name>
        <dbReference type="ChEBI" id="CHEBI:30616"/>
    </ligand>
</feature>
<dbReference type="PANTHER" id="PTHR21060:SF15">
    <property type="entry name" value="ACETATE KINASE-RELATED"/>
    <property type="match status" value="1"/>
</dbReference>
<dbReference type="GO" id="GO:0005524">
    <property type="term" value="F:ATP binding"/>
    <property type="evidence" value="ECO:0007669"/>
    <property type="project" value="UniProtKB-KW"/>
</dbReference>
<dbReference type="CDD" id="cd24010">
    <property type="entry name" value="ASKHA_NBD_AcK_PK"/>
    <property type="match status" value="1"/>
</dbReference>
<comment type="subunit">
    <text evidence="6">Homodimer.</text>
</comment>
<comment type="catalytic activity">
    <reaction evidence="6">
        <text>acetate + ATP = acetyl phosphate + ADP</text>
        <dbReference type="Rhea" id="RHEA:11352"/>
        <dbReference type="ChEBI" id="CHEBI:22191"/>
        <dbReference type="ChEBI" id="CHEBI:30089"/>
        <dbReference type="ChEBI" id="CHEBI:30616"/>
        <dbReference type="ChEBI" id="CHEBI:456216"/>
        <dbReference type="EC" id="2.7.2.1"/>
    </reaction>
</comment>
<dbReference type="EC" id="2.7.2.1" evidence="6"/>
<dbReference type="GO" id="GO:0005737">
    <property type="term" value="C:cytoplasm"/>
    <property type="evidence" value="ECO:0007669"/>
    <property type="project" value="UniProtKB-SubCell"/>
</dbReference>
<keyword evidence="6" id="KW-0963">Cytoplasm</keyword>
<feature type="binding site" evidence="6">
    <location>
        <position position="17"/>
    </location>
    <ligand>
        <name>ATP</name>
        <dbReference type="ChEBI" id="CHEBI:30616"/>
    </ligand>
</feature>
<evidence type="ECO:0000313" key="8">
    <source>
        <dbReference type="EMBL" id="ASC71115.1"/>
    </source>
</evidence>
<dbReference type="NCBIfam" id="TIGR00016">
    <property type="entry name" value="ackA"/>
    <property type="match status" value="1"/>
</dbReference>
<dbReference type="OrthoDB" id="9802453at2"/>
<feature type="binding site" evidence="6">
    <location>
        <position position="10"/>
    </location>
    <ligand>
        <name>Mg(2+)</name>
        <dbReference type="ChEBI" id="CHEBI:18420"/>
    </ligand>
</feature>
<dbReference type="InterPro" id="IPR004372">
    <property type="entry name" value="Ac/propionate_kinase"/>
</dbReference>
<dbReference type="PIRSF" id="PIRSF000722">
    <property type="entry name" value="Acetate_prop_kin"/>
    <property type="match status" value="1"/>
</dbReference>
<dbReference type="RefSeq" id="WP_088429695.1">
    <property type="nucleotide sequence ID" value="NZ_CP021983.2"/>
</dbReference>